<dbReference type="AlphaFoldDB" id="H0E4U8"/>
<feature type="transmembrane region" description="Helical" evidence="1">
    <location>
        <begin position="37"/>
        <end position="58"/>
    </location>
</feature>
<evidence type="ECO:0000256" key="1">
    <source>
        <dbReference type="SAM" id="Phobius"/>
    </source>
</evidence>
<dbReference type="Proteomes" id="UP000005143">
    <property type="component" value="Unassembled WGS sequence"/>
</dbReference>
<keyword evidence="1" id="KW-0812">Transmembrane</keyword>
<feature type="transmembrane region" description="Helical" evidence="1">
    <location>
        <begin position="78"/>
        <end position="109"/>
    </location>
</feature>
<gene>
    <name evidence="2" type="ORF">PAI11_18290</name>
</gene>
<comment type="caution">
    <text evidence="2">The sequence shown here is derived from an EMBL/GenBank/DDBJ whole genome shotgun (WGS) entry which is preliminary data.</text>
</comment>
<feature type="transmembrane region" description="Helical" evidence="1">
    <location>
        <begin position="6"/>
        <end position="30"/>
    </location>
</feature>
<accession>H0E4U8</accession>
<reference evidence="2 3" key="1">
    <citation type="journal article" date="2013" name="Biodegradation">
        <title>Quantitative proteomic analysis of ibuprofen-degrading Patulibacter sp. strain I11.</title>
        <authorList>
            <person name="Almeida B."/>
            <person name="Kjeldal H."/>
            <person name="Lolas I."/>
            <person name="Knudsen A.D."/>
            <person name="Carvalho G."/>
            <person name="Nielsen K.L."/>
            <person name="Barreto Crespo M.T."/>
            <person name="Stensballe A."/>
            <person name="Nielsen J.L."/>
        </authorList>
    </citation>
    <scope>NUCLEOTIDE SEQUENCE [LARGE SCALE GENOMIC DNA]</scope>
    <source>
        <strain evidence="2 3">I11</strain>
    </source>
</reference>
<proteinExistence type="predicted"/>
<dbReference type="RefSeq" id="WP_007573661.1">
    <property type="nucleotide sequence ID" value="NZ_AGUD01000120.1"/>
</dbReference>
<evidence type="ECO:0000313" key="3">
    <source>
        <dbReference type="Proteomes" id="UP000005143"/>
    </source>
</evidence>
<evidence type="ECO:0000313" key="2">
    <source>
        <dbReference type="EMBL" id="EHN11301.1"/>
    </source>
</evidence>
<keyword evidence="1" id="KW-1133">Transmembrane helix</keyword>
<evidence type="ECO:0008006" key="4">
    <source>
        <dbReference type="Google" id="ProtNLM"/>
    </source>
</evidence>
<dbReference type="EMBL" id="AGUD01000120">
    <property type="protein sequence ID" value="EHN11301.1"/>
    <property type="molecule type" value="Genomic_DNA"/>
</dbReference>
<dbReference type="OrthoDB" id="9984407at2"/>
<organism evidence="2 3">
    <name type="scientific">Patulibacter medicamentivorans</name>
    <dbReference type="NCBI Taxonomy" id="1097667"/>
    <lineage>
        <taxon>Bacteria</taxon>
        <taxon>Bacillati</taxon>
        <taxon>Actinomycetota</taxon>
        <taxon>Thermoleophilia</taxon>
        <taxon>Solirubrobacterales</taxon>
        <taxon>Patulibacteraceae</taxon>
        <taxon>Patulibacter</taxon>
    </lineage>
</organism>
<keyword evidence="1" id="KW-0472">Membrane</keyword>
<sequence length="118" mass="11440">MSSARLISFPAHGAIEFLLGLALMAAPFAVGADPAGIVVGFGLGVLVTGVSLTSIGAGPRGTTTSVTAHQAYDQGLSLGGAGAALVLAIAGQGAVAVSILVIAAALFTLSMATRYSAR</sequence>
<keyword evidence="3" id="KW-1185">Reference proteome</keyword>
<protein>
    <recommendedName>
        <fullName evidence="4">Integral membrane protein</fullName>
    </recommendedName>
</protein>
<name>H0E4U8_9ACTN</name>